<accession>A0A4R4ZG00</accession>
<comment type="caution">
    <text evidence="2">The sequence shown here is derived from an EMBL/GenBank/DDBJ whole genome shotgun (WGS) entry which is preliminary data.</text>
</comment>
<feature type="region of interest" description="Disordered" evidence="1">
    <location>
        <begin position="1"/>
        <end position="29"/>
    </location>
</feature>
<dbReference type="Proteomes" id="UP000294947">
    <property type="component" value="Unassembled WGS sequence"/>
</dbReference>
<evidence type="ECO:0000313" key="3">
    <source>
        <dbReference type="Proteomes" id="UP000294947"/>
    </source>
</evidence>
<dbReference type="EMBL" id="SMKW01000001">
    <property type="protein sequence ID" value="TDD56544.1"/>
    <property type="molecule type" value="Genomic_DNA"/>
</dbReference>
<sequence length="156" mass="17432">MSANSTSARRKTKSIDVDHLLTNDPGLSDAVEKKIAEHKSAWKKEAVESFHKTGGQPIVLEKNLGKWDGRTADAITDWYAIGSYQYTMTGLVKATPDADGNPKVSLDYQVHATDRYNWDNLKFDPMPDFIQGMGHRVGTSQEYMRGTSKLRSIPLD</sequence>
<protein>
    <submittedName>
        <fullName evidence="2">Uncharacterized protein</fullName>
    </submittedName>
</protein>
<evidence type="ECO:0000256" key="1">
    <source>
        <dbReference type="SAM" id="MobiDB-lite"/>
    </source>
</evidence>
<evidence type="ECO:0000313" key="2">
    <source>
        <dbReference type="EMBL" id="TDD56544.1"/>
    </source>
</evidence>
<name>A0A4R4ZG00_9PSEU</name>
<dbReference type="RefSeq" id="WP_132479062.1">
    <property type="nucleotide sequence ID" value="NZ_SMKW01000001.1"/>
</dbReference>
<dbReference type="OrthoDB" id="6624031at2"/>
<keyword evidence="3" id="KW-1185">Reference proteome</keyword>
<dbReference type="AlphaFoldDB" id="A0A4R4ZG00"/>
<gene>
    <name evidence="2" type="ORF">E1288_00150</name>
</gene>
<reference evidence="2 3" key="1">
    <citation type="submission" date="2019-03" db="EMBL/GenBank/DDBJ databases">
        <title>Draft genome sequences of novel Actinobacteria.</title>
        <authorList>
            <person name="Sahin N."/>
            <person name="Ay H."/>
            <person name="Saygin H."/>
        </authorList>
    </citation>
    <scope>NUCLEOTIDE SEQUENCE [LARGE SCALE GENOMIC DNA]</scope>
    <source>
        <strain evidence="2 3">7K502</strain>
    </source>
</reference>
<proteinExistence type="predicted"/>
<organism evidence="2 3">
    <name type="scientific">Saccharopolyspora elongata</name>
    <dbReference type="NCBI Taxonomy" id="2530387"/>
    <lineage>
        <taxon>Bacteria</taxon>
        <taxon>Bacillati</taxon>
        <taxon>Actinomycetota</taxon>
        <taxon>Actinomycetes</taxon>
        <taxon>Pseudonocardiales</taxon>
        <taxon>Pseudonocardiaceae</taxon>
        <taxon>Saccharopolyspora</taxon>
    </lineage>
</organism>